<evidence type="ECO:0000256" key="3">
    <source>
        <dbReference type="ARBA" id="ARBA00023235"/>
    </source>
</evidence>
<dbReference type="PANTHER" id="PTHR11071">
    <property type="entry name" value="PEPTIDYL-PROLYL CIS-TRANS ISOMERASE"/>
    <property type="match status" value="1"/>
</dbReference>
<dbReference type="GO" id="GO:0003755">
    <property type="term" value="F:peptidyl-prolyl cis-trans isomerase activity"/>
    <property type="evidence" value="ECO:0007669"/>
    <property type="project" value="UniProtKB-UniRule"/>
</dbReference>
<dbReference type="Pfam" id="PF00160">
    <property type="entry name" value="Pro_isomerase"/>
    <property type="match status" value="1"/>
</dbReference>
<dbReference type="PRINTS" id="PR00153">
    <property type="entry name" value="CSAPPISMRASE"/>
</dbReference>
<reference evidence="6 7" key="1">
    <citation type="journal article" date="2021" name="Sci. Rep.">
        <title>The genome of the diatom Chaetoceros tenuissimus carries an ancient integrated fragment of an extant virus.</title>
        <authorList>
            <person name="Hongo Y."/>
            <person name="Kimura K."/>
            <person name="Takaki Y."/>
            <person name="Yoshida Y."/>
            <person name="Baba S."/>
            <person name="Kobayashi G."/>
            <person name="Nagasaki K."/>
            <person name="Hano T."/>
            <person name="Tomaru Y."/>
        </authorList>
    </citation>
    <scope>NUCLEOTIDE SEQUENCE [LARGE SCALE GENOMIC DNA]</scope>
    <source>
        <strain evidence="6 7">NIES-3715</strain>
    </source>
</reference>
<evidence type="ECO:0000256" key="4">
    <source>
        <dbReference type="RuleBase" id="RU363019"/>
    </source>
</evidence>
<protein>
    <recommendedName>
        <fullName evidence="4">Peptidyl-prolyl cis-trans isomerase</fullName>
        <shortName evidence="4">PPIase</shortName>
        <ecNumber evidence="4">5.2.1.8</ecNumber>
    </recommendedName>
</protein>
<dbReference type="InterPro" id="IPR020892">
    <property type="entry name" value="Cyclophilin-type_PPIase_CS"/>
</dbReference>
<dbReference type="PANTHER" id="PTHR11071:SF561">
    <property type="entry name" value="PEPTIDYL-PROLYL CIS-TRANS ISOMERASE D-RELATED"/>
    <property type="match status" value="1"/>
</dbReference>
<proteinExistence type="inferred from homology"/>
<dbReference type="GO" id="GO:0005737">
    <property type="term" value="C:cytoplasm"/>
    <property type="evidence" value="ECO:0007669"/>
    <property type="project" value="TreeGrafter"/>
</dbReference>
<comment type="similarity">
    <text evidence="4">Belongs to the cyclophilin-type PPIase family.</text>
</comment>
<comment type="catalytic activity">
    <reaction evidence="1 4">
        <text>[protein]-peptidylproline (omega=180) = [protein]-peptidylproline (omega=0)</text>
        <dbReference type="Rhea" id="RHEA:16237"/>
        <dbReference type="Rhea" id="RHEA-COMP:10747"/>
        <dbReference type="Rhea" id="RHEA-COMP:10748"/>
        <dbReference type="ChEBI" id="CHEBI:83833"/>
        <dbReference type="ChEBI" id="CHEBI:83834"/>
        <dbReference type="EC" id="5.2.1.8"/>
    </reaction>
</comment>
<keyword evidence="3 4" id="KW-0413">Isomerase</keyword>
<dbReference type="AlphaFoldDB" id="A0AAD3CL25"/>
<dbReference type="GO" id="GO:0006457">
    <property type="term" value="P:protein folding"/>
    <property type="evidence" value="ECO:0007669"/>
    <property type="project" value="InterPro"/>
</dbReference>
<evidence type="ECO:0000313" key="6">
    <source>
        <dbReference type="EMBL" id="GFH46724.1"/>
    </source>
</evidence>
<keyword evidence="2 4" id="KW-0697">Rotamase</keyword>
<comment type="caution">
    <text evidence="6">The sequence shown here is derived from an EMBL/GenBank/DDBJ whole genome shotgun (WGS) entry which is preliminary data.</text>
</comment>
<keyword evidence="7" id="KW-1185">Reference proteome</keyword>
<evidence type="ECO:0000256" key="1">
    <source>
        <dbReference type="ARBA" id="ARBA00000971"/>
    </source>
</evidence>
<dbReference type="PIRSF" id="PIRSF001467">
    <property type="entry name" value="Peptidylpro_ismrse"/>
    <property type="match status" value="1"/>
</dbReference>
<dbReference type="InterPro" id="IPR024936">
    <property type="entry name" value="Cyclophilin-type_PPIase"/>
</dbReference>
<dbReference type="EC" id="5.2.1.8" evidence="4"/>
<dbReference type="EMBL" id="BLLK01000022">
    <property type="protein sequence ID" value="GFH46724.1"/>
    <property type="molecule type" value="Genomic_DNA"/>
</dbReference>
<dbReference type="Proteomes" id="UP001054902">
    <property type="component" value="Unassembled WGS sequence"/>
</dbReference>
<evidence type="ECO:0000259" key="5">
    <source>
        <dbReference type="PROSITE" id="PS50072"/>
    </source>
</evidence>
<dbReference type="PROSITE" id="PS00170">
    <property type="entry name" value="CSA_PPIASE_1"/>
    <property type="match status" value="1"/>
</dbReference>
<gene>
    <name evidence="6" type="ORF">CTEN210_03198</name>
</gene>
<feature type="domain" description="PPIase cyclophilin-type" evidence="5">
    <location>
        <begin position="33"/>
        <end position="194"/>
    </location>
</feature>
<organism evidence="6 7">
    <name type="scientific">Chaetoceros tenuissimus</name>
    <dbReference type="NCBI Taxonomy" id="426638"/>
    <lineage>
        <taxon>Eukaryota</taxon>
        <taxon>Sar</taxon>
        <taxon>Stramenopiles</taxon>
        <taxon>Ochrophyta</taxon>
        <taxon>Bacillariophyta</taxon>
        <taxon>Coscinodiscophyceae</taxon>
        <taxon>Chaetocerotophycidae</taxon>
        <taxon>Chaetocerotales</taxon>
        <taxon>Chaetocerotaceae</taxon>
        <taxon>Chaetoceros</taxon>
    </lineage>
</organism>
<sequence>MNTLGPDPAVMAAIEKGNKVVFFDIEMGEIGKSTPLGRIKMELFVKECPITCENFRQFCTGEYLPTPTSNPIGYKNSTFHRVIKDFMIQGGDFLNHDGTGKTSIYNSAPFPDENFLYKHDTAGLLSMANSGPNTNGCQFFITCQKCDWLDGKHCVFGKVLDDASMLVVRKCEAVPVSGSKGKPRLTLRIAESGEL</sequence>
<evidence type="ECO:0000256" key="2">
    <source>
        <dbReference type="ARBA" id="ARBA00023110"/>
    </source>
</evidence>
<dbReference type="FunFam" id="2.40.100.10:FF:000025">
    <property type="entry name" value="Peptidyl-prolyl cis-trans isomerase CYP19-2"/>
    <property type="match status" value="1"/>
</dbReference>
<dbReference type="InterPro" id="IPR002130">
    <property type="entry name" value="Cyclophilin-type_PPIase_dom"/>
</dbReference>
<dbReference type="SUPFAM" id="SSF50891">
    <property type="entry name" value="Cyclophilin-like"/>
    <property type="match status" value="1"/>
</dbReference>
<dbReference type="GO" id="GO:0016018">
    <property type="term" value="F:cyclosporin A binding"/>
    <property type="evidence" value="ECO:0007669"/>
    <property type="project" value="TreeGrafter"/>
</dbReference>
<comment type="function">
    <text evidence="4">PPIases accelerate the folding of proteins. It catalyzes the cis-trans isomerization of proline imidic peptide bonds in oligopeptides.</text>
</comment>
<accession>A0AAD3CL25</accession>
<dbReference type="InterPro" id="IPR029000">
    <property type="entry name" value="Cyclophilin-like_dom_sf"/>
</dbReference>
<evidence type="ECO:0000313" key="7">
    <source>
        <dbReference type="Proteomes" id="UP001054902"/>
    </source>
</evidence>
<name>A0AAD3CL25_9STRA</name>
<dbReference type="PROSITE" id="PS50072">
    <property type="entry name" value="CSA_PPIASE_2"/>
    <property type="match status" value="1"/>
</dbReference>
<dbReference type="Gene3D" id="2.40.100.10">
    <property type="entry name" value="Cyclophilin-like"/>
    <property type="match status" value="1"/>
</dbReference>